<sequence>MMNGFLWTLQVVLTAIFTASGLLKISLSKDRLIALGQTGVTPFPMPVVRFAALCELLGAVGILVPRLLGVAESLTPVAAGGFAIVMVGAIGSHAYLREPRNVSLTALILVAAVTVAVGRALPR</sequence>
<accession>A0A1V3WAR8</accession>
<gene>
    <name evidence="5" type="ORF">BZL29_8335</name>
</gene>
<keyword evidence="3" id="KW-1133">Transmembrane helix</keyword>
<dbReference type="STRING" id="1768.B1T50_04185"/>
<proteinExistence type="predicted"/>
<dbReference type="GO" id="GO:0016020">
    <property type="term" value="C:membrane"/>
    <property type="evidence" value="ECO:0007669"/>
    <property type="project" value="UniProtKB-SubCell"/>
</dbReference>
<organism evidence="5 6">
    <name type="scientific">Mycobacterium kansasii</name>
    <dbReference type="NCBI Taxonomy" id="1768"/>
    <lineage>
        <taxon>Bacteria</taxon>
        <taxon>Bacillati</taxon>
        <taxon>Actinomycetota</taxon>
        <taxon>Actinomycetes</taxon>
        <taxon>Mycobacteriales</taxon>
        <taxon>Mycobacteriaceae</taxon>
        <taxon>Mycobacterium</taxon>
    </lineage>
</organism>
<evidence type="ECO:0000256" key="2">
    <source>
        <dbReference type="ARBA" id="ARBA00022692"/>
    </source>
</evidence>
<keyword evidence="4" id="KW-0472">Membrane</keyword>
<comment type="subcellular location">
    <subcellularLocation>
        <location evidence="1">Membrane</location>
        <topology evidence="1">Multi-pass membrane protein</topology>
    </subcellularLocation>
</comment>
<keyword evidence="2" id="KW-0812">Transmembrane</keyword>
<dbReference type="AlphaFoldDB" id="A0A1V3WAR8"/>
<evidence type="ECO:0000256" key="3">
    <source>
        <dbReference type="ARBA" id="ARBA00022989"/>
    </source>
</evidence>
<evidence type="ECO:0000313" key="5">
    <source>
        <dbReference type="EMBL" id="OOK64084.1"/>
    </source>
</evidence>
<dbReference type="InterPro" id="IPR032808">
    <property type="entry name" value="DoxX"/>
</dbReference>
<dbReference type="Pfam" id="PF13564">
    <property type="entry name" value="DoxX_2"/>
    <property type="match status" value="1"/>
</dbReference>
<evidence type="ECO:0000256" key="1">
    <source>
        <dbReference type="ARBA" id="ARBA00004141"/>
    </source>
</evidence>
<reference evidence="5 6" key="1">
    <citation type="submission" date="2017-02" db="EMBL/GenBank/DDBJ databases">
        <title>Complete genome sequences of Mycobacterium kansasii strains isolated from rhesus macaques.</title>
        <authorList>
            <person name="Panda A."/>
            <person name="Nagaraj S."/>
            <person name="Zhao X."/>
            <person name="Tettelin H."/>
            <person name="Detolla L.J."/>
        </authorList>
    </citation>
    <scope>NUCLEOTIDE SEQUENCE [LARGE SCALE GENOMIC DNA]</scope>
    <source>
        <strain evidence="5 6">11-3469</strain>
    </source>
</reference>
<dbReference type="EMBL" id="MVBN01000014">
    <property type="protein sequence ID" value="OOK64084.1"/>
    <property type="molecule type" value="Genomic_DNA"/>
</dbReference>
<evidence type="ECO:0000313" key="6">
    <source>
        <dbReference type="Proteomes" id="UP000188532"/>
    </source>
</evidence>
<protein>
    <submittedName>
        <fullName evidence="5">DoxX-like family protein</fullName>
    </submittedName>
</protein>
<comment type="caution">
    <text evidence="5">The sequence shown here is derived from an EMBL/GenBank/DDBJ whole genome shotgun (WGS) entry which is preliminary data.</text>
</comment>
<dbReference type="Proteomes" id="UP000188532">
    <property type="component" value="Unassembled WGS sequence"/>
</dbReference>
<evidence type="ECO:0000256" key="4">
    <source>
        <dbReference type="ARBA" id="ARBA00023136"/>
    </source>
</evidence>
<name>A0A1V3WAR8_MYCKA</name>